<accession>A0A2P6QDF6</accession>
<sequence>MSELMKYPRIMKRAQGEVREVYDQKQQANETGIKEMKYLKLVIQETLRLHPVVPLLLPRECGERCEIDGYEIPVKTKVIVNAWAIGRDPNYWTEPETFYPERFLDSSFDYQGTNF</sequence>
<proteinExistence type="inferred from homology"/>
<dbReference type="GO" id="GO:0004497">
    <property type="term" value="F:monooxygenase activity"/>
    <property type="evidence" value="ECO:0007669"/>
    <property type="project" value="UniProtKB-KW"/>
</dbReference>
<dbReference type="GO" id="GO:0005506">
    <property type="term" value="F:iron ion binding"/>
    <property type="evidence" value="ECO:0007669"/>
    <property type="project" value="InterPro"/>
</dbReference>
<dbReference type="PANTHER" id="PTHR47953:SF19">
    <property type="entry name" value="OS06G0641600 PROTEIN"/>
    <property type="match status" value="1"/>
</dbReference>
<evidence type="ECO:0000313" key="13">
    <source>
        <dbReference type="Proteomes" id="UP000238479"/>
    </source>
</evidence>
<dbReference type="InterPro" id="IPR002401">
    <property type="entry name" value="Cyt_P450_E_grp-I"/>
</dbReference>
<dbReference type="Proteomes" id="UP000238479">
    <property type="component" value="Chromosome 5"/>
</dbReference>
<evidence type="ECO:0000256" key="3">
    <source>
        <dbReference type="ARBA" id="ARBA00010617"/>
    </source>
</evidence>
<dbReference type="InterPro" id="IPR036396">
    <property type="entry name" value="Cyt_P450_sf"/>
</dbReference>
<comment type="subcellular location">
    <subcellularLocation>
        <location evidence="2">Membrane</location>
        <topology evidence="2">Single-pass membrane protein</topology>
    </subcellularLocation>
</comment>
<name>A0A2P6QDF6_ROSCH</name>
<keyword evidence="11" id="KW-0472">Membrane</keyword>
<keyword evidence="13" id="KW-1185">Reference proteome</keyword>
<evidence type="ECO:0000256" key="1">
    <source>
        <dbReference type="ARBA" id="ARBA00001971"/>
    </source>
</evidence>
<dbReference type="Pfam" id="PF00067">
    <property type="entry name" value="p450"/>
    <property type="match status" value="1"/>
</dbReference>
<evidence type="ECO:0000256" key="10">
    <source>
        <dbReference type="ARBA" id="ARBA00023033"/>
    </source>
</evidence>
<comment type="similarity">
    <text evidence="3">Belongs to the cytochrome P450 family.</text>
</comment>
<keyword evidence="9" id="KW-0408">Iron</keyword>
<dbReference type="PANTHER" id="PTHR47953">
    <property type="entry name" value="OS08G0105600 PROTEIN"/>
    <property type="match status" value="1"/>
</dbReference>
<reference evidence="12 13" key="1">
    <citation type="journal article" date="2018" name="Nat. Genet.">
        <title>The Rosa genome provides new insights in the design of modern roses.</title>
        <authorList>
            <person name="Bendahmane M."/>
        </authorList>
    </citation>
    <scope>NUCLEOTIDE SEQUENCE [LARGE SCALE GENOMIC DNA]</scope>
    <source>
        <strain evidence="13">cv. Old Blush</strain>
    </source>
</reference>
<evidence type="ECO:0000256" key="7">
    <source>
        <dbReference type="ARBA" id="ARBA00022989"/>
    </source>
</evidence>
<dbReference type="EC" id="1.14.14.151" evidence="12"/>
<keyword evidence="8 12" id="KW-0560">Oxidoreductase</keyword>
<keyword evidence="6" id="KW-0479">Metal-binding</keyword>
<evidence type="ECO:0000256" key="9">
    <source>
        <dbReference type="ARBA" id="ARBA00023004"/>
    </source>
</evidence>
<gene>
    <name evidence="12" type="ORF">RchiOBHm_Chr5g0043921</name>
</gene>
<protein>
    <submittedName>
        <fullName evidence="12">Putative premnaspirodiene oxygenase</fullName>
        <ecNumber evidence="12">1.14.14.151</ecNumber>
    </submittedName>
</protein>
<dbReference type="InterPro" id="IPR052306">
    <property type="entry name" value="CYP450_71D"/>
</dbReference>
<comment type="caution">
    <text evidence="12">The sequence shown here is derived from an EMBL/GenBank/DDBJ whole genome shotgun (WGS) entry which is preliminary data.</text>
</comment>
<evidence type="ECO:0000256" key="2">
    <source>
        <dbReference type="ARBA" id="ARBA00004167"/>
    </source>
</evidence>
<dbReference type="Gramene" id="PRQ32215">
    <property type="protein sequence ID" value="PRQ32215"/>
    <property type="gene ID" value="RchiOBHm_Chr5g0043921"/>
</dbReference>
<keyword evidence="4" id="KW-0349">Heme</keyword>
<dbReference type="GO" id="GO:0016705">
    <property type="term" value="F:oxidoreductase activity, acting on paired donors, with incorporation or reduction of molecular oxygen"/>
    <property type="evidence" value="ECO:0007669"/>
    <property type="project" value="InterPro"/>
</dbReference>
<dbReference type="OMA" id="MKYPRIM"/>
<dbReference type="PRINTS" id="PR00463">
    <property type="entry name" value="EP450I"/>
</dbReference>
<evidence type="ECO:0000256" key="4">
    <source>
        <dbReference type="ARBA" id="ARBA00022617"/>
    </source>
</evidence>
<dbReference type="GO" id="GO:0016020">
    <property type="term" value="C:membrane"/>
    <property type="evidence" value="ECO:0007669"/>
    <property type="project" value="UniProtKB-SubCell"/>
</dbReference>
<dbReference type="Gene3D" id="1.10.630.10">
    <property type="entry name" value="Cytochrome P450"/>
    <property type="match status" value="1"/>
</dbReference>
<dbReference type="InterPro" id="IPR001128">
    <property type="entry name" value="Cyt_P450"/>
</dbReference>
<evidence type="ECO:0000256" key="11">
    <source>
        <dbReference type="ARBA" id="ARBA00023136"/>
    </source>
</evidence>
<evidence type="ECO:0000313" key="12">
    <source>
        <dbReference type="EMBL" id="PRQ32215.1"/>
    </source>
</evidence>
<evidence type="ECO:0000256" key="5">
    <source>
        <dbReference type="ARBA" id="ARBA00022692"/>
    </source>
</evidence>
<dbReference type="AlphaFoldDB" id="A0A2P6QDF6"/>
<keyword evidence="5" id="KW-0812">Transmembrane</keyword>
<comment type="cofactor">
    <cofactor evidence="1">
        <name>heme</name>
        <dbReference type="ChEBI" id="CHEBI:30413"/>
    </cofactor>
</comment>
<keyword evidence="10" id="KW-0503">Monooxygenase</keyword>
<dbReference type="SUPFAM" id="SSF48264">
    <property type="entry name" value="Cytochrome P450"/>
    <property type="match status" value="1"/>
</dbReference>
<keyword evidence="7" id="KW-1133">Transmembrane helix</keyword>
<dbReference type="EMBL" id="PDCK01000043">
    <property type="protein sequence ID" value="PRQ32215.1"/>
    <property type="molecule type" value="Genomic_DNA"/>
</dbReference>
<organism evidence="12 13">
    <name type="scientific">Rosa chinensis</name>
    <name type="common">China rose</name>
    <dbReference type="NCBI Taxonomy" id="74649"/>
    <lineage>
        <taxon>Eukaryota</taxon>
        <taxon>Viridiplantae</taxon>
        <taxon>Streptophyta</taxon>
        <taxon>Embryophyta</taxon>
        <taxon>Tracheophyta</taxon>
        <taxon>Spermatophyta</taxon>
        <taxon>Magnoliopsida</taxon>
        <taxon>eudicotyledons</taxon>
        <taxon>Gunneridae</taxon>
        <taxon>Pentapetalae</taxon>
        <taxon>rosids</taxon>
        <taxon>fabids</taxon>
        <taxon>Rosales</taxon>
        <taxon>Rosaceae</taxon>
        <taxon>Rosoideae</taxon>
        <taxon>Rosoideae incertae sedis</taxon>
        <taxon>Rosa</taxon>
    </lineage>
</organism>
<dbReference type="GO" id="GO:0020037">
    <property type="term" value="F:heme binding"/>
    <property type="evidence" value="ECO:0007669"/>
    <property type="project" value="InterPro"/>
</dbReference>
<evidence type="ECO:0000256" key="8">
    <source>
        <dbReference type="ARBA" id="ARBA00023002"/>
    </source>
</evidence>
<evidence type="ECO:0000256" key="6">
    <source>
        <dbReference type="ARBA" id="ARBA00022723"/>
    </source>
</evidence>